<feature type="domain" description="TOG" evidence="15">
    <location>
        <begin position="844"/>
        <end position="1076"/>
    </location>
</feature>
<dbReference type="FunFam" id="1.25.10.10:FF:000052">
    <property type="entry name" value="Cytoskeleton associated protein 5"/>
    <property type="match status" value="1"/>
</dbReference>
<dbReference type="InterPro" id="IPR034085">
    <property type="entry name" value="TOG"/>
</dbReference>
<gene>
    <name evidence="17" type="primary">LOC118413895</name>
</gene>
<keyword evidence="12" id="KW-0137">Centromere</keyword>
<feature type="region of interest" description="Disordered" evidence="14">
    <location>
        <begin position="1068"/>
        <end position="1180"/>
    </location>
</feature>
<accession>A0A9J7MMJ4</accession>
<feature type="compositionally biased region" description="Low complexity" evidence="14">
    <location>
        <begin position="538"/>
        <end position="554"/>
    </location>
</feature>
<feature type="region of interest" description="Disordered" evidence="14">
    <location>
        <begin position="1435"/>
        <end position="1468"/>
    </location>
</feature>
<evidence type="ECO:0000256" key="4">
    <source>
        <dbReference type="ARBA" id="ARBA00022454"/>
    </source>
</evidence>
<keyword evidence="9" id="KW-0995">Kinetochore</keyword>
<feature type="region of interest" description="Disordered" evidence="14">
    <location>
        <begin position="1989"/>
        <end position="2053"/>
    </location>
</feature>
<evidence type="ECO:0000256" key="13">
    <source>
        <dbReference type="ARBA" id="ARBA00025722"/>
    </source>
</evidence>
<keyword evidence="4" id="KW-0158">Chromosome</keyword>
<dbReference type="FunFam" id="1.25.10.10:FF:000068">
    <property type="entry name" value="cytoskeleton-associated protein 5 isoform X1"/>
    <property type="match status" value="1"/>
</dbReference>
<feature type="region of interest" description="Disordered" evidence="14">
    <location>
        <begin position="1828"/>
        <end position="1874"/>
    </location>
</feature>
<evidence type="ECO:0000259" key="15">
    <source>
        <dbReference type="SMART" id="SM01349"/>
    </source>
</evidence>
<evidence type="ECO:0000256" key="9">
    <source>
        <dbReference type="ARBA" id="ARBA00022838"/>
    </source>
</evidence>
<dbReference type="GO" id="GO:0000776">
    <property type="term" value="C:kinetochore"/>
    <property type="evidence" value="ECO:0007669"/>
    <property type="project" value="UniProtKB-KW"/>
</dbReference>
<dbReference type="GO" id="GO:0030951">
    <property type="term" value="P:establishment or maintenance of microtubule cytoskeleton polarity"/>
    <property type="evidence" value="ECO:0007669"/>
    <property type="project" value="InterPro"/>
</dbReference>
<keyword evidence="8" id="KW-0498">Mitosis</keyword>
<dbReference type="RefSeq" id="XP_035673397.1">
    <property type="nucleotide sequence ID" value="XM_035817504.1"/>
</dbReference>
<dbReference type="FunFam" id="1.25.10.10:FF:000050">
    <property type="entry name" value="Cytoskeleton-associated protein 5 isoform X1"/>
    <property type="match status" value="1"/>
</dbReference>
<evidence type="ECO:0000256" key="14">
    <source>
        <dbReference type="SAM" id="MobiDB-lite"/>
    </source>
</evidence>
<evidence type="ECO:0000256" key="5">
    <source>
        <dbReference type="ARBA" id="ARBA00022490"/>
    </source>
</evidence>
<keyword evidence="10" id="KW-0206">Cytoskeleton</keyword>
<keyword evidence="6" id="KW-0132">Cell division</keyword>
<feature type="compositionally biased region" description="Acidic residues" evidence="14">
    <location>
        <begin position="244"/>
        <end position="262"/>
    </location>
</feature>
<keyword evidence="16" id="KW-1185">Reference proteome</keyword>
<feature type="compositionally biased region" description="Basic and acidic residues" evidence="14">
    <location>
        <begin position="1112"/>
        <end position="1126"/>
    </location>
</feature>
<protein>
    <submittedName>
        <fullName evidence="17">Cytoskeleton-associated protein 5-like isoform X5</fullName>
    </submittedName>
</protein>
<feature type="region of interest" description="Disordered" evidence="14">
    <location>
        <begin position="801"/>
        <end position="842"/>
    </location>
</feature>
<feature type="compositionally biased region" description="Acidic residues" evidence="14">
    <location>
        <begin position="823"/>
        <end position="836"/>
    </location>
</feature>
<evidence type="ECO:0000256" key="1">
    <source>
        <dbReference type="ARBA" id="ARBA00004300"/>
    </source>
</evidence>
<evidence type="ECO:0000256" key="6">
    <source>
        <dbReference type="ARBA" id="ARBA00022618"/>
    </source>
</evidence>
<dbReference type="PANTHER" id="PTHR12609">
    <property type="entry name" value="MICROTUBULE ASSOCIATED PROTEIN XMAP215"/>
    <property type="match status" value="1"/>
</dbReference>
<dbReference type="InterPro" id="IPR045110">
    <property type="entry name" value="XMAP215"/>
</dbReference>
<dbReference type="Pfam" id="PF21041">
    <property type="entry name" value="XMAP215_CLASP_TOG"/>
    <property type="match status" value="4"/>
</dbReference>
<dbReference type="GO" id="GO:0000922">
    <property type="term" value="C:spindle pole"/>
    <property type="evidence" value="ECO:0007669"/>
    <property type="project" value="UniProtKB-SubCell"/>
</dbReference>
<reference evidence="17" key="2">
    <citation type="submission" date="2025-08" db="UniProtKB">
        <authorList>
            <consortium name="RefSeq"/>
        </authorList>
    </citation>
    <scope>IDENTIFICATION</scope>
    <source>
        <strain evidence="17">S238N-H82</strain>
        <tissue evidence="17">Testes</tissue>
    </source>
</reference>
<dbReference type="GO" id="GO:0007051">
    <property type="term" value="P:spindle organization"/>
    <property type="evidence" value="ECO:0007669"/>
    <property type="project" value="InterPro"/>
</dbReference>
<evidence type="ECO:0000313" key="16">
    <source>
        <dbReference type="Proteomes" id="UP000001554"/>
    </source>
</evidence>
<feature type="compositionally biased region" description="Basic and acidic residues" evidence="14">
    <location>
        <begin position="2006"/>
        <end position="2017"/>
    </location>
</feature>
<dbReference type="FunFam" id="1.25.10.10:FF:000063">
    <property type="entry name" value="Putative cytoskeleton-associated protein 5"/>
    <property type="match status" value="1"/>
</dbReference>
<feature type="domain" description="TOG" evidence="15">
    <location>
        <begin position="1200"/>
        <end position="1438"/>
    </location>
</feature>
<dbReference type="InterPro" id="IPR016024">
    <property type="entry name" value="ARM-type_fold"/>
</dbReference>
<proteinExistence type="inferred from homology"/>
<dbReference type="Gene3D" id="1.25.10.10">
    <property type="entry name" value="Leucine-rich Repeat Variant"/>
    <property type="match status" value="5"/>
</dbReference>
<dbReference type="GO" id="GO:0061863">
    <property type="term" value="F:microtubule plus end polymerase"/>
    <property type="evidence" value="ECO:0007669"/>
    <property type="project" value="InterPro"/>
</dbReference>
<dbReference type="InterPro" id="IPR048491">
    <property type="entry name" value="XMAP215_CLASP_TOG"/>
</dbReference>
<name>A0A9J7MMJ4_BRAFL</name>
<feature type="region of interest" description="Disordered" evidence="14">
    <location>
        <begin position="501"/>
        <end position="582"/>
    </location>
</feature>
<dbReference type="InterPro" id="IPR011989">
    <property type="entry name" value="ARM-like"/>
</dbReference>
<comment type="subcellular location">
    <subcellularLocation>
        <location evidence="2">Chromosome</location>
        <location evidence="2">Centromere</location>
        <location evidence="2">Kinetochore</location>
    </subcellularLocation>
    <subcellularLocation>
        <location evidence="1">Cytoplasm</location>
        <location evidence="1">Cytoskeleton</location>
        <location evidence="1">Microtubule organizing center</location>
        <location evidence="1">Centrosome</location>
    </subcellularLocation>
    <subcellularLocation>
        <location evidence="3">Cytoplasm</location>
        <location evidence="3">Cytoskeleton</location>
        <location evidence="3">Spindle pole</location>
    </subcellularLocation>
</comment>
<feature type="compositionally biased region" description="Low complexity" evidence="14">
    <location>
        <begin position="1127"/>
        <end position="1148"/>
    </location>
</feature>
<dbReference type="GeneID" id="118413895"/>
<keyword evidence="7" id="KW-0677">Repeat</keyword>
<keyword evidence="11" id="KW-0131">Cell cycle</keyword>
<evidence type="ECO:0000256" key="11">
    <source>
        <dbReference type="ARBA" id="ARBA00023306"/>
    </source>
</evidence>
<feature type="compositionally biased region" description="Basic and acidic residues" evidence="14">
    <location>
        <begin position="509"/>
        <end position="520"/>
    </location>
</feature>
<dbReference type="GO" id="GO:0051301">
    <property type="term" value="P:cell division"/>
    <property type="evidence" value="ECO:0007669"/>
    <property type="project" value="UniProtKB-KW"/>
</dbReference>
<evidence type="ECO:0000256" key="10">
    <source>
        <dbReference type="ARBA" id="ARBA00023212"/>
    </source>
</evidence>
<feature type="domain" description="TOG" evidence="15">
    <location>
        <begin position="270"/>
        <end position="508"/>
    </location>
</feature>
<comment type="similarity">
    <text evidence="13">Belongs to the TOG/XMAP215 family.</text>
</comment>
<dbReference type="Proteomes" id="UP000001554">
    <property type="component" value="Chromosome 4"/>
</dbReference>
<evidence type="ECO:0000256" key="3">
    <source>
        <dbReference type="ARBA" id="ARBA00004647"/>
    </source>
</evidence>
<feature type="region of interest" description="Disordered" evidence="14">
    <location>
        <begin position="232"/>
        <end position="262"/>
    </location>
</feature>
<dbReference type="GO" id="GO:0051010">
    <property type="term" value="F:microtubule plus-end binding"/>
    <property type="evidence" value="ECO:0007669"/>
    <property type="project" value="InterPro"/>
</dbReference>
<evidence type="ECO:0000256" key="7">
    <source>
        <dbReference type="ARBA" id="ARBA00022737"/>
    </source>
</evidence>
<keyword evidence="5" id="KW-0963">Cytoplasm</keyword>
<reference evidence="16" key="1">
    <citation type="journal article" date="2020" name="Nat. Ecol. Evol.">
        <title>Deeply conserved synteny resolves early events in vertebrate evolution.</title>
        <authorList>
            <person name="Simakov O."/>
            <person name="Marletaz F."/>
            <person name="Yue J.X."/>
            <person name="O'Connell B."/>
            <person name="Jenkins J."/>
            <person name="Brandt A."/>
            <person name="Calef R."/>
            <person name="Tung C.H."/>
            <person name="Huang T.K."/>
            <person name="Schmutz J."/>
            <person name="Satoh N."/>
            <person name="Yu J.K."/>
            <person name="Putnam N.H."/>
            <person name="Green R.E."/>
            <person name="Rokhsar D.S."/>
        </authorList>
    </citation>
    <scope>NUCLEOTIDE SEQUENCE [LARGE SCALE GENOMIC DNA]</scope>
    <source>
        <strain evidence="16">S238N-H82</strain>
    </source>
</reference>
<sequence length="2070" mass="228440">MADDESEWRKLPTDDKCVHKVWKARLAGYEEATKLFQKQTNEKSPEFSKYLGLLKKFVTDNNAIAQEKGLEAVLAFVENAADAKKTAGEVIPGIVTKVLNARPKTKEKGMEICMMYIEIERQDIVQEEIMKGFTNKQPKVVAACIQVLTEGLRCFGNKILPIKPVVKTLPPLLEHKDKTVREEAKQLSLEIYRWIGPAFVTALQGVKPVVMKELEEEWEKLPKKPARQTRFLRSQQDLRAKMEAEEDGEEEEDEGGDDDSEAQAEIDPYELLDPVEILSKVPKDFQESMESKKWQIRKEALDALHKLCQNPKLEAGDYGDIVRILIKTVGKDSNVMLVTVAGNCMTGLANGLRKKFSPYAVQCIKVILEKFKEKKVNVVTSLREAIDAIFLTTTLQAFSEDYLAALDNKNPSIKAETALFLTRCLKRSTPAQVPKAILKPMCASLVTRTGDTAPDVREAAFEAIGTAMRLVGEKPIAQFLAELDQIKMGKIKDYSEKAEIIGGGKKPKPKEPAAAKEAPKKSGGPPSAWRKGAPGGPPKAAASQRPSTAPAKSKGGAGKGKGKKGATSSVSDKPEFQETALSDEEVAEKAGELFSAETLKQLESANWKERLAGMEDFAQAVKTMEPKTLPCQVIIKTIAKKGWKESNFQVLIAKFQLVKYVVENGKISHGVAKVCLTGLVEKVGDIKAGTVAKEALTALAEATALDYVSQGGVEMVFKQKNPKNQAETLNWLNQAIKDFGLKVSVKPFIQHLKTALAATNPAIRTAGINLIGVLSMYMGAQLRIFFEDEKPALLQQIDAEIEKMSGEKPPAPTRGLRKKSEGEEGGDEEGEEEEDQAAAINIEDLVPRTDVSERMRPELMNELGDKNWKVRKEALEKVSGILEEAKFITPSLGDLPSALKARLGDSNKILVINTLTICTTIATAMGPNIRQHVCVIGPGILQTLGDSKEHVRQAGLAALNAVVEQTGITPFMENEMMSDALRSTSPMLKIELFGWLAVKLMTVKTCPPDLINCLPMLYASLEDRNADVRKNAQAAVVPFMYHLGYEKMNRAVGKLSASSKTNVSAILEKARGEVPAKPSKKGKGKASSPPSDEGGSGSSAETRRPKTAPAKSKREEDSGSAKEAKQAEPAPKSGRPKSGIAKANANKGGMAGSKKKGSNQSLADEDTGPPLMLNNEKKQRIKDEKTLKVLKWNFSSPESDHIEQLQKQLTTCVSKTVYTQFFHSDFKRHLAAMDTLIAAVKDQQEETVAQLDLLLKWITLRFFDTNTTVNMKALEYLTILFNTLAENEYRLLDIEANSFLPYLVIKVGDSKDVIRRDVRAILKIITKVYPASKIFPFLMDGVRSKNAKQRAECIEELGCLIEGYGLNVCQPTSAKALKEIATQIGDRDNSVRNATLNTLVQAYAICGEQLFKFVGRLTEKDQSMLEERIKRSGVLAKQAAGNRPTTAPPKISPGGMEDGNGDAKPGSKEEKAISFYRAYLTQLKQLHRQAQQGRPQTAPYKREFTLDLETIEGDEVTVSEPVLVDTENTVRELLEDPVNLPETRMRPPSPSMALLGNTTSSSSAVDYVISQVASSEVLTSVQALAQLDAVIQDEEKYEAITDHVDQLLIATLLQLRMAMSKHNDSYDSPEAQDIIKTYRCVLATLIALFQNLTLASQASKDILRDLFSVLITLLLDEHLPHYGDGPQVIRSVNVLVVKVIEKSDLTNCLTALIKLLHGCVASETSSPKFTDLTMKCIWKTTKMFPDVMSDASMDINMDKVLLDLHNFMKAFPTVSWKDRPSDMPLRTIKTVLHLLAMIKGNKIFSHMTLIDNPQDSEVEGYLKRVLKSSKGKSSAGQNKPKHNEQMNGTAEKEEAENMPEESSKPTPRKMNPRTNDMLAEIFKKIGNKENTKEGLADLYDFKKKHPEADITPFMKRTSQFFQNYIERGLKNIELEREGKIQPESFGSLDNRVSMDTDTATSKVIQETMSSATSYRERLKILRQRCGLENSAGDGPLPHAPPVSSQHVDRSKTAKDYPDVVPSPSESQLDLPPSILSGPPMDVPQPASISANVDDLKRRLERIKKSQSQNS</sequence>
<feature type="domain" description="TOG" evidence="15">
    <location>
        <begin position="1"/>
        <end position="226"/>
    </location>
</feature>
<dbReference type="FunFam" id="1.25.10.10:FF:000019">
    <property type="entry name" value="Cytoskeleton-associated protein 5"/>
    <property type="match status" value="1"/>
</dbReference>
<dbReference type="SMART" id="SM01349">
    <property type="entry name" value="TOG"/>
    <property type="match status" value="5"/>
</dbReference>
<dbReference type="SUPFAM" id="SSF48371">
    <property type="entry name" value="ARM repeat"/>
    <property type="match status" value="2"/>
</dbReference>
<evidence type="ECO:0000256" key="8">
    <source>
        <dbReference type="ARBA" id="ARBA00022776"/>
    </source>
</evidence>
<evidence type="ECO:0000256" key="12">
    <source>
        <dbReference type="ARBA" id="ARBA00023328"/>
    </source>
</evidence>
<dbReference type="GO" id="GO:0046785">
    <property type="term" value="P:microtubule polymerization"/>
    <property type="evidence" value="ECO:0007669"/>
    <property type="project" value="InterPro"/>
</dbReference>
<dbReference type="GO" id="GO:0005813">
    <property type="term" value="C:centrosome"/>
    <property type="evidence" value="ECO:0007669"/>
    <property type="project" value="UniProtKB-SubCell"/>
</dbReference>
<organism evidence="16 17">
    <name type="scientific">Branchiostoma floridae</name>
    <name type="common">Florida lancelet</name>
    <name type="synonym">Amphioxus</name>
    <dbReference type="NCBI Taxonomy" id="7739"/>
    <lineage>
        <taxon>Eukaryota</taxon>
        <taxon>Metazoa</taxon>
        <taxon>Chordata</taxon>
        <taxon>Cephalochordata</taxon>
        <taxon>Leptocardii</taxon>
        <taxon>Amphioxiformes</taxon>
        <taxon>Branchiostomatidae</taxon>
        <taxon>Branchiostoma</taxon>
    </lineage>
</organism>
<feature type="domain" description="TOG" evidence="15">
    <location>
        <begin position="580"/>
        <end position="810"/>
    </location>
</feature>
<evidence type="ECO:0000256" key="2">
    <source>
        <dbReference type="ARBA" id="ARBA00004629"/>
    </source>
</evidence>
<evidence type="ECO:0000313" key="17">
    <source>
        <dbReference type="RefSeq" id="XP_035673397.1"/>
    </source>
</evidence>